<dbReference type="EMBL" id="CP146598">
    <property type="protein sequence ID" value="WWY02977.1"/>
    <property type="molecule type" value="Genomic_DNA"/>
</dbReference>
<dbReference type="Proteomes" id="UP001149607">
    <property type="component" value="Chromosome"/>
</dbReference>
<evidence type="ECO:0000313" key="1">
    <source>
        <dbReference type="EMBL" id="MDD9328760.1"/>
    </source>
</evidence>
<dbReference type="AlphaFoldDB" id="A0A9X4E354"/>
<dbReference type="EMBL" id="JAPQFL010000010">
    <property type="protein sequence ID" value="MDD9328760.1"/>
    <property type="molecule type" value="Genomic_DNA"/>
</dbReference>
<evidence type="ECO:0000313" key="2">
    <source>
        <dbReference type="EMBL" id="WWY02977.1"/>
    </source>
</evidence>
<reference evidence="2" key="2">
    <citation type="submission" date="2024-02" db="EMBL/GenBank/DDBJ databases">
        <title>Neisseria leonii sp. nov.</title>
        <authorList>
            <person name="Boutroux M."/>
            <person name="Favre-Rochex S."/>
            <person name="Gorgette O."/>
            <person name="Touak G."/>
            <person name="Muhle E."/>
            <person name="Chesneau O."/>
            <person name="Clermont D."/>
            <person name="Rahi P."/>
        </authorList>
    </citation>
    <scope>NUCLEOTIDE SEQUENCE</scope>
    <source>
        <strain evidence="2">51.81</strain>
    </source>
</reference>
<dbReference type="RefSeq" id="WP_274585805.1">
    <property type="nucleotide sequence ID" value="NZ_CP145811.1"/>
</dbReference>
<organism evidence="1">
    <name type="scientific">Neisseria leonii</name>
    <dbReference type="NCBI Taxonomy" id="2995413"/>
    <lineage>
        <taxon>Bacteria</taxon>
        <taxon>Pseudomonadati</taxon>
        <taxon>Pseudomonadota</taxon>
        <taxon>Betaproteobacteria</taxon>
        <taxon>Neisseriales</taxon>
        <taxon>Neisseriaceae</taxon>
        <taxon>Neisseria</taxon>
    </lineage>
</organism>
<keyword evidence="3" id="KW-1185">Reference proteome</keyword>
<accession>A0A9X4E354</accession>
<evidence type="ECO:0000313" key="3">
    <source>
        <dbReference type="Proteomes" id="UP001149607"/>
    </source>
</evidence>
<name>A0A9X4E354_9NEIS</name>
<sequence length="121" mass="13883">MKRHPLLVPLSQEHHHSLALCLRILCAPETDHRAAIAGHFATLLPHFAEEERQLSAVWPHLRHTGLQQRFEADHAALRSMRIPPDHVDAAWQARFAALLRGHVRFEERELFPAAEPFMEAV</sequence>
<gene>
    <name evidence="1" type="ORF">ORY91_000022</name>
    <name evidence="2" type="ORF">V9W64_09850</name>
</gene>
<reference evidence="1" key="1">
    <citation type="submission" date="2022-10" db="EMBL/GenBank/DDBJ databases">
        <authorList>
            <person name="Boutroux M."/>
        </authorList>
    </citation>
    <scope>NUCLEOTIDE SEQUENCE</scope>
    <source>
        <strain evidence="1">51.81</strain>
    </source>
</reference>
<protein>
    <submittedName>
        <fullName evidence="1">Hemerythrin domain-containing protein</fullName>
    </submittedName>
</protein>
<proteinExistence type="predicted"/>